<evidence type="ECO:0000256" key="8">
    <source>
        <dbReference type="ARBA" id="ARBA00022840"/>
    </source>
</evidence>
<feature type="domain" description="Fibronectin type-III" evidence="20">
    <location>
        <begin position="1700"/>
        <end position="1795"/>
    </location>
</feature>
<accession>A0A834ILH8</accession>
<dbReference type="EMBL" id="JAACXV010000207">
    <property type="protein sequence ID" value="KAF7281989.1"/>
    <property type="molecule type" value="Genomic_DNA"/>
</dbReference>
<feature type="domain" description="Fibronectin type-III" evidence="20">
    <location>
        <begin position="1489"/>
        <end position="1590"/>
    </location>
</feature>
<dbReference type="PROSITE" id="PS00239">
    <property type="entry name" value="RECEPTOR_TYR_KIN_II"/>
    <property type="match status" value="1"/>
</dbReference>
<feature type="domain" description="Fibronectin type-III" evidence="20">
    <location>
        <begin position="1083"/>
        <end position="1190"/>
    </location>
</feature>
<keyword evidence="22" id="KW-1185">Reference proteome</keyword>
<evidence type="ECO:0000256" key="4">
    <source>
        <dbReference type="ARBA" id="ARBA00022692"/>
    </source>
</evidence>
<evidence type="ECO:0000256" key="14">
    <source>
        <dbReference type="ARBA" id="ARBA00051243"/>
    </source>
</evidence>
<dbReference type="SUPFAM" id="SSF49265">
    <property type="entry name" value="Fibronectin type III"/>
    <property type="match status" value="5"/>
</dbReference>
<feature type="binding site" evidence="15">
    <location>
        <position position="2048"/>
    </location>
    <ligand>
        <name>ATP</name>
        <dbReference type="ChEBI" id="CHEBI:30616"/>
    </ligand>
</feature>
<comment type="similarity">
    <text evidence="16">Belongs to the protein kinase superfamily. Tyr protein kinase family. Insulin receptor subfamily.</text>
</comment>
<dbReference type="Pfam" id="PF07714">
    <property type="entry name" value="PK_Tyr_Ser-Thr"/>
    <property type="match status" value="1"/>
</dbReference>
<dbReference type="PRINTS" id="PR00109">
    <property type="entry name" value="TYRKINASE"/>
</dbReference>
<evidence type="ECO:0000256" key="1">
    <source>
        <dbReference type="ARBA" id="ARBA00004167"/>
    </source>
</evidence>
<dbReference type="Proteomes" id="UP000625711">
    <property type="component" value="Unassembled WGS sequence"/>
</dbReference>
<keyword evidence="3" id="KW-0808">Transferase</keyword>
<feature type="domain" description="Fibronectin type-III" evidence="20">
    <location>
        <begin position="221"/>
        <end position="318"/>
    </location>
</feature>
<evidence type="ECO:0000256" key="11">
    <source>
        <dbReference type="ARBA" id="ARBA00023137"/>
    </source>
</evidence>
<proteinExistence type="inferred from homology"/>
<comment type="subcellular location">
    <subcellularLocation>
        <location evidence="1">Membrane</location>
        <topology evidence="1">Single-pass membrane protein</topology>
    </subcellularLocation>
</comment>
<gene>
    <name evidence="21" type="ORF">GWI33_003776</name>
</gene>
<dbReference type="SUPFAM" id="SSF63825">
    <property type="entry name" value="YWTD domain"/>
    <property type="match status" value="3"/>
</dbReference>
<dbReference type="InterPro" id="IPR003961">
    <property type="entry name" value="FN3_dom"/>
</dbReference>
<dbReference type="PROSITE" id="PS50853">
    <property type="entry name" value="FN3"/>
    <property type="match status" value="8"/>
</dbReference>
<dbReference type="InterPro" id="IPR011009">
    <property type="entry name" value="Kinase-like_dom_sf"/>
</dbReference>
<feature type="domain" description="Fibronectin type-III" evidence="20">
    <location>
        <begin position="612"/>
        <end position="707"/>
    </location>
</feature>
<keyword evidence="4 16" id="KW-0812">Transmembrane</keyword>
<dbReference type="PROSITE" id="PS50011">
    <property type="entry name" value="PROTEIN_KINASE_DOM"/>
    <property type="match status" value="1"/>
</dbReference>
<comment type="catalytic activity">
    <reaction evidence="14 16">
        <text>L-tyrosyl-[protein] + ATP = O-phospho-L-tyrosyl-[protein] + ADP + H(+)</text>
        <dbReference type="Rhea" id="RHEA:10596"/>
        <dbReference type="Rhea" id="RHEA-COMP:10136"/>
        <dbReference type="Rhea" id="RHEA-COMP:20101"/>
        <dbReference type="ChEBI" id="CHEBI:15378"/>
        <dbReference type="ChEBI" id="CHEBI:30616"/>
        <dbReference type="ChEBI" id="CHEBI:46858"/>
        <dbReference type="ChEBI" id="CHEBI:61978"/>
        <dbReference type="ChEBI" id="CHEBI:456216"/>
        <dbReference type="EC" id="2.7.10.1"/>
    </reaction>
</comment>
<evidence type="ECO:0000259" key="19">
    <source>
        <dbReference type="PROSITE" id="PS50011"/>
    </source>
</evidence>
<reference evidence="21" key="1">
    <citation type="submission" date="2020-08" db="EMBL/GenBank/DDBJ databases">
        <title>Genome sequencing and assembly of the red palm weevil Rhynchophorus ferrugineus.</title>
        <authorList>
            <person name="Dias G.B."/>
            <person name="Bergman C.M."/>
            <person name="Manee M."/>
        </authorList>
    </citation>
    <scope>NUCLEOTIDE SEQUENCE</scope>
    <source>
        <strain evidence="21">AA-2017</strain>
        <tissue evidence="21">Whole larva</tissue>
    </source>
</reference>
<evidence type="ECO:0000256" key="2">
    <source>
        <dbReference type="ARBA" id="ARBA00022553"/>
    </source>
</evidence>
<organism evidence="21 22">
    <name type="scientific">Rhynchophorus ferrugineus</name>
    <name type="common">Red palm weevil</name>
    <name type="synonym">Curculio ferrugineus</name>
    <dbReference type="NCBI Taxonomy" id="354439"/>
    <lineage>
        <taxon>Eukaryota</taxon>
        <taxon>Metazoa</taxon>
        <taxon>Ecdysozoa</taxon>
        <taxon>Arthropoda</taxon>
        <taxon>Hexapoda</taxon>
        <taxon>Insecta</taxon>
        <taxon>Pterygota</taxon>
        <taxon>Neoptera</taxon>
        <taxon>Endopterygota</taxon>
        <taxon>Coleoptera</taxon>
        <taxon>Polyphaga</taxon>
        <taxon>Cucujiformia</taxon>
        <taxon>Curculionidae</taxon>
        <taxon>Dryophthorinae</taxon>
        <taxon>Rhynchophorus</taxon>
    </lineage>
</organism>
<dbReference type="InterPro" id="IPR020635">
    <property type="entry name" value="Tyr_kinase_cat_dom"/>
</dbReference>
<evidence type="ECO:0000256" key="6">
    <source>
        <dbReference type="ARBA" id="ARBA00022741"/>
    </source>
</evidence>
<evidence type="ECO:0000256" key="9">
    <source>
        <dbReference type="ARBA" id="ARBA00022989"/>
    </source>
</evidence>
<evidence type="ECO:0000313" key="21">
    <source>
        <dbReference type="EMBL" id="KAF7281989.1"/>
    </source>
</evidence>
<dbReference type="Gene3D" id="1.10.510.10">
    <property type="entry name" value="Transferase(Phosphotransferase) domain 1"/>
    <property type="match status" value="1"/>
</dbReference>
<evidence type="ECO:0000256" key="7">
    <source>
        <dbReference type="ARBA" id="ARBA00022777"/>
    </source>
</evidence>
<dbReference type="GO" id="GO:0032006">
    <property type="term" value="P:regulation of TOR signaling"/>
    <property type="evidence" value="ECO:0007669"/>
    <property type="project" value="TreeGrafter"/>
</dbReference>
<keyword evidence="12 16" id="KW-0675">Receptor</keyword>
<dbReference type="Gene3D" id="3.30.200.20">
    <property type="entry name" value="Phosphorylase Kinase, domain 1"/>
    <property type="match status" value="1"/>
</dbReference>
<evidence type="ECO:0000256" key="16">
    <source>
        <dbReference type="RuleBase" id="RU000312"/>
    </source>
</evidence>
<dbReference type="GO" id="GO:0005524">
    <property type="term" value="F:ATP binding"/>
    <property type="evidence" value="ECO:0007669"/>
    <property type="project" value="UniProtKB-UniRule"/>
</dbReference>
<feature type="transmembrane region" description="Helical" evidence="17">
    <location>
        <begin position="1927"/>
        <end position="1950"/>
    </location>
</feature>
<dbReference type="PANTHER" id="PTHR24416">
    <property type="entry name" value="TYROSINE-PROTEIN KINASE RECEPTOR"/>
    <property type="match status" value="1"/>
</dbReference>
<dbReference type="OrthoDB" id="65481at2759"/>
<feature type="domain" description="Protein kinase" evidence="19">
    <location>
        <begin position="2014"/>
        <end position="2290"/>
    </location>
</feature>
<keyword evidence="13" id="KW-0325">Glycoprotein</keyword>
<dbReference type="PROSITE" id="PS00107">
    <property type="entry name" value="PROTEIN_KINASE_ATP"/>
    <property type="match status" value="1"/>
</dbReference>
<dbReference type="SMART" id="SM00060">
    <property type="entry name" value="FN3"/>
    <property type="match status" value="8"/>
</dbReference>
<dbReference type="CDD" id="cd00063">
    <property type="entry name" value="FN3"/>
    <property type="match status" value="8"/>
</dbReference>
<dbReference type="FunFam" id="1.10.510.10:FF:000341">
    <property type="entry name" value="Tyrosine-protein kinase receptor"/>
    <property type="match status" value="1"/>
</dbReference>
<feature type="domain" description="Fibronectin type-III" evidence="20">
    <location>
        <begin position="1594"/>
        <end position="1699"/>
    </location>
</feature>
<keyword evidence="9 17" id="KW-1133">Transmembrane helix</keyword>
<evidence type="ECO:0000256" key="17">
    <source>
        <dbReference type="SAM" id="Phobius"/>
    </source>
</evidence>
<feature type="signal peptide" evidence="18">
    <location>
        <begin position="1"/>
        <end position="18"/>
    </location>
</feature>
<dbReference type="InterPro" id="IPR000033">
    <property type="entry name" value="LDLR_classB_rpt"/>
</dbReference>
<dbReference type="Gene3D" id="2.120.10.30">
    <property type="entry name" value="TolB, C-terminal domain"/>
    <property type="match status" value="3"/>
</dbReference>
<keyword evidence="5" id="KW-0677">Repeat</keyword>
<dbReference type="Gene3D" id="2.60.40.10">
    <property type="entry name" value="Immunoglobulins"/>
    <property type="match status" value="8"/>
</dbReference>
<dbReference type="Pfam" id="PF00041">
    <property type="entry name" value="fn3"/>
    <property type="match status" value="4"/>
</dbReference>
<dbReference type="InterPro" id="IPR050122">
    <property type="entry name" value="RTK"/>
</dbReference>
<keyword evidence="11" id="KW-0829">Tyrosine-protein kinase</keyword>
<keyword evidence="7" id="KW-0418">Kinase</keyword>
<keyword evidence="18" id="KW-0732">Signal</keyword>
<dbReference type="InterPro" id="IPR002011">
    <property type="entry name" value="Tyr_kinase_rcpt_2_CS"/>
</dbReference>
<keyword evidence="2 16" id="KW-0597">Phosphoprotein</keyword>
<dbReference type="EC" id="2.7.10.1" evidence="16"/>
<dbReference type="InterPro" id="IPR013783">
    <property type="entry name" value="Ig-like_fold"/>
</dbReference>
<evidence type="ECO:0000256" key="10">
    <source>
        <dbReference type="ARBA" id="ARBA00023136"/>
    </source>
</evidence>
<dbReference type="GO" id="GO:0007169">
    <property type="term" value="P:cell surface receptor protein tyrosine kinase signaling pathway"/>
    <property type="evidence" value="ECO:0007669"/>
    <property type="project" value="InterPro"/>
</dbReference>
<protein>
    <recommendedName>
        <fullName evidence="16">Tyrosine-protein kinase receptor</fullName>
        <ecNumber evidence="16">2.7.10.1</ecNumber>
    </recommendedName>
</protein>
<feature type="chain" id="PRO_5032791220" description="Tyrosine-protein kinase receptor" evidence="18">
    <location>
        <begin position="19"/>
        <end position="2420"/>
    </location>
</feature>
<comment type="caution">
    <text evidence="21">The sequence shown here is derived from an EMBL/GenBank/DDBJ whole genome shotgun (WGS) entry which is preliminary data.</text>
</comment>
<dbReference type="PROSITE" id="PS00109">
    <property type="entry name" value="PROTEIN_KINASE_TYR"/>
    <property type="match status" value="1"/>
</dbReference>
<feature type="domain" description="Fibronectin type-III" evidence="20">
    <location>
        <begin position="1799"/>
        <end position="1916"/>
    </location>
</feature>
<keyword evidence="6 15" id="KW-0547">Nucleotide-binding</keyword>
<evidence type="ECO:0000256" key="5">
    <source>
        <dbReference type="ARBA" id="ARBA00022737"/>
    </source>
</evidence>
<dbReference type="InterPro" id="IPR011042">
    <property type="entry name" value="6-blade_b-propeller_TolB-like"/>
</dbReference>
<dbReference type="GO" id="GO:0043235">
    <property type="term" value="C:receptor complex"/>
    <property type="evidence" value="ECO:0007669"/>
    <property type="project" value="TreeGrafter"/>
</dbReference>
<feature type="domain" description="Fibronectin type-III" evidence="20">
    <location>
        <begin position="116"/>
        <end position="215"/>
    </location>
</feature>
<evidence type="ECO:0000256" key="3">
    <source>
        <dbReference type="ARBA" id="ARBA00022679"/>
    </source>
</evidence>
<dbReference type="GO" id="GO:0004714">
    <property type="term" value="F:transmembrane receptor protein tyrosine kinase activity"/>
    <property type="evidence" value="ECO:0007669"/>
    <property type="project" value="UniProtKB-EC"/>
</dbReference>
<evidence type="ECO:0000256" key="15">
    <source>
        <dbReference type="PROSITE-ProRule" id="PRU10141"/>
    </source>
</evidence>
<dbReference type="SMART" id="SM00135">
    <property type="entry name" value="LY"/>
    <property type="match status" value="7"/>
</dbReference>
<dbReference type="SMART" id="SM00219">
    <property type="entry name" value="TyrKc"/>
    <property type="match status" value="1"/>
</dbReference>
<evidence type="ECO:0000256" key="13">
    <source>
        <dbReference type="ARBA" id="ARBA00023180"/>
    </source>
</evidence>
<keyword evidence="8 15" id="KW-0067">ATP-binding</keyword>
<dbReference type="GO" id="GO:0005886">
    <property type="term" value="C:plasma membrane"/>
    <property type="evidence" value="ECO:0007669"/>
    <property type="project" value="TreeGrafter"/>
</dbReference>
<dbReference type="InterPro" id="IPR036116">
    <property type="entry name" value="FN3_sf"/>
</dbReference>
<dbReference type="InterPro" id="IPR000719">
    <property type="entry name" value="Prot_kinase_dom"/>
</dbReference>
<dbReference type="InterPro" id="IPR001245">
    <property type="entry name" value="Ser-Thr/Tyr_kinase_cat_dom"/>
</dbReference>
<dbReference type="InterPro" id="IPR008266">
    <property type="entry name" value="Tyr_kinase_AS"/>
</dbReference>
<dbReference type="SUPFAM" id="SSF56112">
    <property type="entry name" value="Protein kinase-like (PK-like)"/>
    <property type="match status" value="1"/>
</dbReference>
<evidence type="ECO:0000256" key="12">
    <source>
        <dbReference type="ARBA" id="ARBA00023170"/>
    </source>
</evidence>
<keyword evidence="10 17" id="KW-0472">Membrane</keyword>
<dbReference type="PANTHER" id="PTHR24416:SF527">
    <property type="entry name" value="PROTO-ONCOGENE TYROSINE-PROTEIN KINASE ROS"/>
    <property type="match status" value="1"/>
</dbReference>
<evidence type="ECO:0000259" key="20">
    <source>
        <dbReference type="PROSITE" id="PS50853"/>
    </source>
</evidence>
<dbReference type="InterPro" id="IPR017441">
    <property type="entry name" value="Protein_kinase_ATP_BS"/>
</dbReference>
<evidence type="ECO:0000313" key="22">
    <source>
        <dbReference type="Proteomes" id="UP000625711"/>
    </source>
</evidence>
<sequence>MNGFVITVLIYLVSQVLGTIDYEDVERIAEMHCIQHCPTKSSTDVGHYDYTCNYDCHVEQCVHGCKLWKEALSSSCQKVCNHTSDRLSKRELQCVMGCNDASAKYFSQMRALLKTPPAPALVDNSLGATSLKLEWRFPETSRARLTFHVQWRYEEIAKTWQYCRNATWNIDTSNFLVEGLQPYTKYRFRIALNLGHRDDQPIYSDQSLVIATLAAGIPASPPAQVRAAPVDAHSVSVTWEPGPFPHGPLLSYVLQIVDNDSAIGSGSRAEVKDVPSTTSFYLYRNLKPKRNYTVSVQMRNSNGPGPASTVQVSTPKEKQVTENQQPILILGTLYSIFELKHLYADTLPLYQSENTTIQGIGIHVNRQLLFLSDGNGSIWRIPIEKETKNKTKILSSDQIDFFPLDISVDWLNDQIYILGELTPRKGQGRFIIKRCNLDGTGLTVALAGLPKKPTSIEIDPCNGYLFWCIRDSTLGGIYRLDISDISNGIKHEIKVKKIINDADLGDFVVDYKDFKVLVPNQKMNTMLAVSFEGGVTNIRKKVANPKMTNVLSLGTVNSKFYWTDGKTVYNEEYSLERDTYYHNKLSHLGKTQYKNILINLSATQPWPVPVNPPTNLQAVFGSTVAKTKWHPPELLGTQGRGAWQNWSYEISVKDLTTNSILTFHTNTSSYSISNLKENTPYALKVLAYSKFGKGPWSTEFNGSTLRKERNPNILWSGVEGLFRSDSAIENLETLLHKSRMRSVGFTGISWYEDQIFMVTNNSHLYWYNLTSHKHGRLSEMDSVGSIAVDWIGRKLYWSNLKQQLIIRSNLNGSQQEPLSILTLAKEIAIDSIKAYLYWSREYVVECAHLNGEDKMEYDHLEPFSGRQVMGLTLDMDKKMVYWVVRGSDGSHLFEAPMAGYDGTGLIVKREVAVLQKANMQGPFSYFCNRLLWLQDERSAVISDLTGKNRAIVSGKSIWGLNLVYVIDKSLHPLPENVNDHGEINVIPEVVDRTSVRVIGSSENFNVTWSPVRNVNYGNVFYEVQIDGLPRNNSTIITTESTIRYWRSIAPFSRFYIAIRAFTYWATSPQIRAEILSPPSTPSAPRNLRTYVNFEHNHSFNQNQYVTVTFRWDQPLYPNGVLQGYNMRCWYINNDILTDVCFDVKIPPTQTEYTLNKLNQNQIYYLKVQAFTEIGTGAFSSPISVNSSFESPVPTILVATSDAIFIDDIDTNQKHPLLNGINKPQEITYLLKENKIFWINQIQELLMYHFASTNKTKILDLKGTPSGLALDWIERSIYYVEENIEEPGSVVYKIDLNQADMNIIKPERMFSSLNNITKIDMSPFTKKLYWIETVDNQIHKVMSVNIDGKEVEDFFSIQDRYKRNTVEEECNCRSNLNVEPTFTIDHSSSESKPIFIFINSETKDLFVADHTGCHCSLVYNEASLTSTNYPLRRIRSAVDSLYWIDTDGDLYVFNGNSSKLISTRQKVQDVLIYGKHIQPYPNKECLTPLQQSDLKPVIKKRSFNSLLLKMPAASYRSDCNITTTASTMYTIKYQESLNDEIKETTTFENVFELTNLKPFTTYNLRIAVSNHFTDEEDLVFGETVNFRTSPGAPSKPQNISAAVLNPTLAEVNWFPPKELNGDVVHYEIHWLTEGSLTGVRQKGEQPVSDLNVLPNQVGVLTTILQKLSPNETYTVWIRAYSETNETSSDSDRVQITTYPEPSAFQLINRTSSSLCLSWEITPHIHKYVVEYAPITSTNKWTRVKFNDKGKKLVEIDVEELKPKNQYKFRLTLLYDKYPEWYIWPSDSRFTFETLGDRPSPPGIPGIQFFGPSIYKVVWEASQNNGAPIELYKLECLKLKTFRNKRSTNNNRTAFFYSAPSVEEEEFTWDQVYNGTDNSWVINGLSDKYKYAFRVSALNSYGWSDPSAESTEFDISEAERISQKNPMNLIFMAILIPITLGLLIISCCLYVYCFKKCSKQKKVEHITAIQRGPDVELATLRELPRRGVHSTNILYASGAPINEDITMLPHIRRDQITLSKFLGSGAFGEVFEGRAKGLSQQGVVQKVAVKTLKKGASEQEKSEFLQEAQLMSHFKHEHILQLLGVCLDNDPQFIIMELMEGGDLLTYLRSSRNQLNNTPTLNLIELLKMCLDVTKGCKYLEEMHFVHRDLACRNCLVSSVKSENRIVKIGDFGLARDIYKNDYYRKEGEGLLPVRWMAPESLLDGVFSCQSDVWAFGVLLWEIMTLGQQPYQARSNLEVLHYVKGGGRLGKPTDCPEELYKLMLQCWEFEPDKRPTFKYCLEILDGAHRDHLRNPITGAHTQYISTVPDLFAGISNAAYFLDENENNSGVSWKSDNDEHDEASKEKIPFLVPENLMTIRELPKYLELLYDTEQESTPLENDGYEVPSHMADEEIPITPTTPNQINELDSSKDIVNYTLCGKS</sequence>
<name>A0A834ILH8_RHYFE</name>
<evidence type="ECO:0000256" key="18">
    <source>
        <dbReference type="SAM" id="SignalP"/>
    </source>
</evidence>